<organism evidence="4 5">
    <name type="scientific">Actinoallomurus acaciae</name>
    <dbReference type="NCBI Taxonomy" id="502577"/>
    <lineage>
        <taxon>Bacteria</taxon>
        <taxon>Bacillati</taxon>
        <taxon>Actinomycetota</taxon>
        <taxon>Actinomycetes</taxon>
        <taxon>Streptosporangiales</taxon>
        <taxon>Thermomonosporaceae</taxon>
        <taxon>Actinoallomurus</taxon>
    </lineage>
</organism>
<feature type="region of interest" description="Disordered" evidence="2">
    <location>
        <begin position="380"/>
        <end position="402"/>
    </location>
</feature>
<reference evidence="4 5" key="1">
    <citation type="submission" date="2024-09" db="EMBL/GenBank/DDBJ databases">
        <authorList>
            <person name="Sun Q."/>
            <person name="Mori K."/>
        </authorList>
    </citation>
    <scope>NUCLEOTIDE SEQUENCE [LARGE SCALE GENOMIC DNA]</scope>
    <source>
        <strain evidence="4 5">TBRC 0563</strain>
    </source>
</reference>
<proteinExistence type="inferred from homology"/>
<dbReference type="InterPro" id="IPR006047">
    <property type="entry name" value="GH13_cat_dom"/>
</dbReference>
<dbReference type="InterPro" id="IPR017853">
    <property type="entry name" value="GH"/>
</dbReference>
<dbReference type="InterPro" id="IPR045857">
    <property type="entry name" value="O16G_dom_2"/>
</dbReference>
<dbReference type="Proteomes" id="UP001589627">
    <property type="component" value="Unassembled WGS sequence"/>
</dbReference>
<dbReference type="EMBL" id="JBHLZP010000705">
    <property type="protein sequence ID" value="MFB9839399.1"/>
    <property type="molecule type" value="Genomic_DNA"/>
</dbReference>
<evidence type="ECO:0000259" key="3">
    <source>
        <dbReference type="SMART" id="SM00642"/>
    </source>
</evidence>
<dbReference type="PANTHER" id="PTHR10357:SF179">
    <property type="entry name" value="NEUTRAL AND BASIC AMINO ACID TRANSPORT PROTEIN RBAT"/>
    <property type="match status" value="1"/>
</dbReference>
<dbReference type="SUPFAM" id="SSF51445">
    <property type="entry name" value="(Trans)glycosidases"/>
    <property type="match status" value="1"/>
</dbReference>
<evidence type="ECO:0000313" key="5">
    <source>
        <dbReference type="Proteomes" id="UP001589627"/>
    </source>
</evidence>
<comment type="caution">
    <text evidence="4">The sequence shown here is derived from an EMBL/GenBank/DDBJ whole genome shotgun (WGS) entry which is preliminary data.</text>
</comment>
<name>A0ABV5YWD9_9ACTN</name>
<dbReference type="PANTHER" id="PTHR10357">
    <property type="entry name" value="ALPHA-AMYLASE FAMILY MEMBER"/>
    <property type="match status" value="1"/>
</dbReference>
<keyword evidence="5" id="KW-1185">Reference proteome</keyword>
<evidence type="ECO:0000313" key="4">
    <source>
        <dbReference type="EMBL" id="MFB9839399.1"/>
    </source>
</evidence>
<dbReference type="RefSeq" id="WP_378212510.1">
    <property type="nucleotide sequence ID" value="NZ_JBHLZP010000705.1"/>
</dbReference>
<dbReference type="SMART" id="SM00642">
    <property type="entry name" value="Aamy"/>
    <property type="match status" value="1"/>
</dbReference>
<gene>
    <name evidence="4" type="ORF">ACFFNX_45375</name>
</gene>
<dbReference type="GO" id="GO:0016787">
    <property type="term" value="F:hydrolase activity"/>
    <property type="evidence" value="ECO:0007669"/>
    <property type="project" value="UniProtKB-KW"/>
</dbReference>
<evidence type="ECO:0000256" key="1">
    <source>
        <dbReference type="ARBA" id="ARBA00008061"/>
    </source>
</evidence>
<comment type="similarity">
    <text evidence="1">Belongs to the glycosyl hydrolase 13 family.</text>
</comment>
<sequence length="529" mass="59492">MSISTSSRNWWEQAVVYQIYPRSFADSDGDGVGDLRGVVSRLDHLSRLGVDAIWLSPIFESPMADFGYDISDHCRVDPLFGGDDDARLLIEEAHRRGIRVLFDLVLGHTSDRHRWFQASRQDRTNPYRDFYVWRDGPTPGRADGGPPNNWEAGFPAGARAWTFDDLSGQWYLHSHLPQQPDLNWENPIVADEQERVLRFWLDAGIDGVRLDSINRLGKDPLLRDNAPGLPLRQQDWPNLHERLVRVRSVLDKYPGTLAVGEVWLFDQQLLVPYLSDDELHLAHNFVFARADADATGLAAILSEFGDLVPDPGRAAWFVSNHDEPRPRSRFDRDGYGLQRAELIAMLLASLRGTTFLYQGEELGLADTPIPPDRVVDLNGRDPQRTPMPWRAPSVSGPGAGFTTGRPWLPITPDAEAMNVESQRTDARSTLNLYRRLIGIRRDRLRAVTGRHLADVPVEGVLRVVNQVPAGRYETLLNFGVEGAVVPIPDGARLLIGTDRDRRDVGPGRVELGGLEGVMVEHRYSEVHER</sequence>
<accession>A0ABV5YWD9</accession>
<dbReference type="Pfam" id="PF00128">
    <property type="entry name" value="Alpha-amylase"/>
    <property type="match status" value="1"/>
</dbReference>
<protein>
    <submittedName>
        <fullName evidence="4">Alpha-amylase family glycosyl hydrolase</fullName>
    </submittedName>
</protein>
<feature type="domain" description="Glycosyl hydrolase family 13 catalytic" evidence="3">
    <location>
        <begin position="18"/>
        <end position="384"/>
    </location>
</feature>
<dbReference type="Gene3D" id="3.90.400.10">
    <property type="entry name" value="Oligo-1,6-glucosidase, Domain 2"/>
    <property type="match status" value="1"/>
</dbReference>
<evidence type="ECO:0000256" key="2">
    <source>
        <dbReference type="SAM" id="MobiDB-lite"/>
    </source>
</evidence>
<keyword evidence="4" id="KW-0378">Hydrolase</keyword>
<dbReference type="Gene3D" id="3.20.20.80">
    <property type="entry name" value="Glycosidases"/>
    <property type="match status" value="1"/>
</dbReference>